<sequence length="30" mass="3412">MAIDSLLIDSLVALFLQRYNFFGSHPIESN</sequence>
<comment type="caution">
    <text evidence="1">The sequence shown here is derived from an EMBL/GenBank/DDBJ whole genome shotgun (WGS) entry which is preliminary data.</text>
</comment>
<organism evidence="1 2">
    <name type="scientific">Sarcoptes scabiei</name>
    <name type="common">Itch mite</name>
    <name type="synonym">Acarus scabiei</name>
    <dbReference type="NCBI Taxonomy" id="52283"/>
    <lineage>
        <taxon>Eukaryota</taxon>
        <taxon>Metazoa</taxon>
        <taxon>Ecdysozoa</taxon>
        <taxon>Arthropoda</taxon>
        <taxon>Chelicerata</taxon>
        <taxon>Arachnida</taxon>
        <taxon>Acari</taxon>
        <taxon>Acariformes</taxon>
        <taxon>Sarcoptiformes</taxon>
        <taxon>Astigmata</taxon>
        <taxon>Psoroptidia</taxon>
        <taxon>Sarcoptoidea</taxon>
        <taxon>Sarcoptidae</taxon>
        <taxon>Sarcoptinae</taxon>
        <taxon>Sarcoptes</taxon>
    </lineage>
</organism>
<accession>A0A132A9P0</accession>
<dbReference type="PROSITE" id="PS50965">
    <property type="entry name" value="NERD"/>
    <property type="match status" value="1"/>
</dbReference>
<gene>
    <name evidence="1" type="ORF">QR98_0058060</name>
</gene>
<dbReference type="VEuPathDB" id="VectorBase:SSCA000645"/>
<reference evidence="1 2" key="1">
    <citation type="journal article" date="2015" name="Parasit. Vectors">
        <title>Draft genome of the scabies mite.</title>
        <authorList>
            <person name="Rider S.D.Jr."/>
            <person name="Morgan M.S."/>
            <person name="Arlian L.G."/>
        </authorList>
    </citation>
    <scope>NUCLEOTIDE SEQUENCE [LARGE SCALE GENOMIC DNA]</scope>
    <source>
        <strain evidence="1">Arlian Lab</strain>
    </source>
</reference>
<dbReference type="InterPro" id="IPR011528">
    <property type="entry name" value="NERD"/>
</dbReference>
<dbReference type="AlphaFoldDB" id="A0A132A9P0"/>
<name>A0A132A9P0_SARSC</name>
<evidence type="ECO:0000313" key="1">
    <source>
        <dbReference type="EMBL" id="KPM07315.1"/>
    </source>
</evidence>
<evidence type="ECO:0000313" key="2">
    <source>
        <dbReference type="Proteomes" id="UP000616769"/>
    </source>
</evidence>
<proteinExistence type="predicted"/>
<dbReference type="Proteomes" id="UP000616769">
    <property type="component" value="Unassembled WGS sequence"/>
</dbReference>
<dbReference type="EMBL" id="JXLN01011483">
    <property type="protein sequence ID" value="KPM07315.1"/>
    <property type="molecule type" value="Genomic_DNA"/>
</dbReference>
<protein>
    <submittedName>
        <fullName evidence="1">Uncharacterized protein</fullName>
    </submittedName>
</protein>